<feature type="transmembrane region" description="Helical" evidence="1">
    <location>
        <begin position="106"/>
        <end position="128"/>
    </location>
</feature>
<name>A0A1G9EC60_9BACT</name>
<gene>
    <name evidence="2" type="ORF">SAMN05421823_103417</name>
</gene>
<dbReference type="OrthoDB" id="2112507at2"/>
<evidence type="ECO:0000256" key="1">
    <source>
        <dbReference type="SAM" id="Phobius"/>
    </source>
</evidence>
<keyword evidence="1" id="KW-0812">Transmembrane</keyword>
<feature type="transmembrane region" description="Helical" evidence="1">
    <location>
        <begin position="79"/>
        <end position="100"/>
    </location>
</feature>
<keyword evidence="1" id="KW-0472">Membrane</keyword>
<feature type="transmembrane region" description="Helical" evidence="1">
    <location>
        <begin position="12"/>
        <end position="32"/>
    </location>
</feature>
<keyword evidence="3" id="KW-1185">Reference proteome</keyword>
<accession>A0A1G9EC60</accession>
<protein>
    <recommendedName>
        <fullName evidence="4">DUF1449 family protein</fullName>
    </recommendedName>
</protein>
<dbReference type="RefSeq" id="WP_089681419.1">
    <property type="nucleotide sequence ID" value="NZ_FNFO01000003.1"/>
</dbReference>
<evidence type="ECO:0008006" key="4">
    <source>
        <dbReference type="Google" id="ProtNLM"/>
    </source>
</evidence>
<proteinExistence type="predicted"/>
<keyword evidence="1" id="KW-1133">Transmembrane helix</keyword>
<sequence>MKELVDASFSSVNIIPTFLLLFVIGYWLVTLIGMVDLDSIDIDVDVDVDADADVDVDGGSSLMWLNHVLAFFNLGKVPLMVFLTFLALPLWAGSVLANHYVSNTSFAVSLIFLLPVLIASLFIAKFLTWPFVKVFEHMDEEEDTTVIGKICRTLGTIDHQHGGQAVVEGKSSPIKLFVRTPEGKVVPKGETALVIEYQPDKKYYLIDPYKL</sequence>
<evidence type="ECO:0000313" key="2">
    <source>
        <dbReference type="EMBL" id="SDK73651.1"/>
    </source>
</evidence>
<reference evidence="2 3" key="1">
    <citation type="submission" date="2016-10" db="EMBL/GenBank/DDBJ databases">
        <authorList>
            <person name="de Groot N.N."/>
        </authorList>
    </citation>
    <scope>NUCLEOTIDE SEQUENCE [LARGE SCALE GENOMIC DNA]</scope>
    <source>
        <strain evidence="2 3">DSM 25186</strain>
    </source>
</reference>
<dbReference type="AlphaFoldDB" id="A0A1G9EC60"/>
<evidence type="ECO:0000313" key="3">
    <source>
        <dbReference type="Proteomes" id="UP000198510"/>
    </source>
</evidence>
<dbReference type="EMBL" id="FNFO01000003">
    <property type="protein sequence ID" value="SDK73651.1"/>
    <property type="molecule type" value="Genomic_DNA"/>
</dbReference>
<dbReference type="Proteomes" id="UP000198510">
    <property type="component" value="Unassembled WGS sequence"/>
</dbReference>
<dbReference type="STRING" id="1075417.SAMN05421823_103417"/>
<organism evidence="2 3">
    <name type="scientific">Catalinimonas alkaloidigena</name>
    <dbReference type="NCBI Taxonomy" id="1075417"/>
    <lineage>
        <taxon>Bacteria</taxon>
        <taxon>Pseudomonadati</taxon>
        <taxon>Bacteroidota</taxon>
        <taxon>Cytophagia</taxon>
        <taxon>Cytophagales</taxon>
        <taxon>Catalimonadaceae</taxon>
        <taxon>Catalinimonas</taxon>
    </lineage>
</organism>